<proteinExistence type="predicted"/>
<evidence type="ECO:0000259" key="3">
    <source>
        <dbReference type="PROSITE" id="PS50995"/>
    </source>
</evidence>
<dbReference type="RefSeq" id="WP_141003562.1">
    <property type="nucleotide sequence ID" value="NZ_BAAAOR010000002.1"/>
</dbReference>
<dbReference type="SUPFAM" id="SSF55729">
    <property type="entry name" value="Acyl-CoA N-acyltransferases (Nat)"/>
    <property type="match status" value="1"/>
</dbReference>
<keyword evidence="6" id="KW-1185">Reference proteome</keyword>
<evidence type="ECO:0000256" key="1">
    <source>
        <dbReference type="ARBA" id="ARBA00022679"/>
    </source>
</evidence>
<protein>
    <submittedName>
        <fullName evidence="5">Helix-turn-helix domain-containing GNAT family N-acetyltransferase</fullName>
    </submittedName>
</protein>
<name>A0ABN1ZQ32_9ACTN</name>
<dbReference type="InterPro" id="IPR036388">
    <property type="entry name" value="WH-like_DNA-bd_sf"/>
</dbReference>
<keyword evidence="2" id="KW-0012">Acyltransferase</keyword>
<dbReference type="InterPro" id="IPR000182">
    <property type="entry name" value="GNAT_dom"/>
</dbReference>
<evidence type="ECO:0000256" key="2">
    <source>
        <dbReference type="ARBA" id="ARBA00023315"/>
    </source>
</evidence>
<comment type="caution">
    <text evidence="5">The sequence shown here is derived from an EMBL/GenBank/DDBJ whole genome shotgun (WGS) entry which is preliminary data.</text>
</comment>
<dbReference type="InterPro" id="IPR000835">
    <property type="entry name" value="HTH_MarR-typ"/>
</dbReference>
<feature type="domain" description="N-acetyltransferase" evidence="4">
    <location>
        <begin position="145"/>
        <end position="292"/>
    </location>
</feature>
<dbReference type="Gene3D" id="3.40.630.30">
    <property type="match status" value="1"/>
</dbReference>
<dbReference type="InterPro" id="IPR011991">
    <property type="entry name" value="ArsR-like_HTH"/>
</dbReference>
<evidence type="ECO:0000313" key="6">
    <source>
        <dbReference type="Proteomes" id="UP001500842"/>
    </source>
</evidence>
<keyword evidence="1" id="KW-0808">Transferase</keyword>
<dbReference type="PANTHER" id="PTHR43877">
    <property type="entry name" value="AMINOALKYLPHOSPHONATE N-ACETYLTRANSFERASE-RELATED-RELATED"/>
    <property type="match status" value="1"/>
</dbReference>
<dbReference type="Proteomes" id="UP001500842">
    <property type="component" value="Unassembled WGS sequence"/>
</dbReference>
<dbReference type="Gene3D" id="1.10.10.10">
    <property type="entry name" value="Winged helix-like DNA-binding domain superfamily/Winged helix DNA-binding domain"/>
    <property type="match status" value="1"/>
</dbReference>
<evidence type="ECO:0000313" key="5">
    <source>
        <dbReference type="EMBL" id="GAA1502079.1"/>
    </source>
</evidence>
<organism evidence="5 6">
    <name type="scientific">Nocardioides humi</name>
    <dbReference type="NCBI Taxonomy" id="449461"/>
    <lineage>
        <taxon>Bacteria</taxon>
        <taxon>Bacillati</taxon>
        <taxon>Actinomycetota</taxon>
        <taxon>Actinomycetes</taxon>
        <taxon>Propionibacteriales</taxon>
        <taxon>Nocardioidaceae</taxon>
        <taxon>Nocardioides</taxon>
    </lineage>
</organism>
<dbReference type="SMART" id="SM00347">
    <property type="entry name" value="HTH_MARR"/>
    <property type="match status" value="1"/>
</dbReference>
<dbReference type="PANTHER" id="PTHR43877:SF2">
    <property type="entry name" value="AMINOALKYLPHOSPHONATE N-ACETYLTRANSFERASE-RELATED"/>
    <property type="match status" value="1"/>
</dbReference>
<dbReference type="Pfam" id="PF00583">
    <property type="entry name" value="Acetyltransf_1"/>
    <property type="match status" value="1"/>
</dbReference>
<dbReference type="SUPFAM" id="SSF46785">
    <property type="entry name" value="Winged helix' DNA-binding domain"/>
    <property type="match status" value="1"/>
</dbReference>
<dbReference type="InterPro" id="IPR050832">
    <property type="entry name" value="Bact_Acetyltransf"/>
</dbReference>
<dbReference type="Pfam" id="PF13463">
    <property type="entry name" value="HTH_27"/>
    <property type="match status" value="1"/>
</dbReference>
<evidence type="ECO:0000259" key="4">
    <source>
        <dbReference type="PROSITE" id="PS51186"/>
    </source>
</evidence>
<dbReference type="PROSITE" id="PS50995">
    <property type="entry name" value="HTH_MARR_2"/>
    <property type="match status" value="1"/>
</dbReference>
<accession>A0ABN1ZQ32</accession>
<dbReference type="CDD" id="cd04301">
    <property type="entry name" value="NAT_SF"/>
    <property type="match status" value="1"/>
</dbReference>
<dbReference type="CDD" id="cd00090">
    <property type="entry name" value="HTH_ARSR"/>
    <property type="match status" value="1"/>
</dbReference>
<dbReference type="EMBL" id="BAAAOR010000002">
    <property type="protein sequence ID" value="GAA1502079.1"/>
    <property type="molecule type" value="Genomic_DNA"/>
</dbReference>
<dbReference type="InterPro" id="IPR016181">
    <property type="entry name" value="Acyl_CoA_acyltransferase"/>
</dbReference>
<dbReference type="InterPro" id="IPR036390">
    <property type="entry name" value="WH_DNA-bd_sf"/>
</dbReference>
<sequence>MHLTETLRRFNRTYTQRIGVLDESFLGTGRPLAVSRLLFEIGTADAAGGTGVRELRDRLDLDSGHVSRMLRRLEADGLVATVPDETDRRRRLVRLTPAGRTAYDDLERRSEELAGRLVEPLTARQQERLAEALRTADLLVRAATVRLTEVAADAAVAREATRRYVAELDARFPDGFDPGGPDAPEPGSTYVVASSDGEPVAYGGIRPVPEAGAATAEIKRMWVHGDWRGAGLGARMLRHLEALAAAQGHRRVVLDTNGTLREAIAMYERAGYERIERYNDNPYAEAFFEKRL</sequence>
<gene>
    <name evidence="5" type="ORF">GCM10009788_01450</name>
</gene>
<dbReference type="PROSITE" id="PS51186">
    <property type="entry name" value="GNAT"/>
    <property type="match status" value="1"/>
</dbReference>
<feature type="domain" description="HTH marR-type" evidence="3">
    <location>
        <begin position="1"/>
        <end position="138"/>
    </location>
</feature>
<reference evidence="5 6" key="1">
    <citation type="journal article" date="2019" name="Int. J. Syst. Evol. Microbiol.">
        <title>The Global Catalogue of Microorganisms (GCM) 10K type strain sequencing project: providing services to taxonomists for standard genome sequencing and annotation.</title>
        <authorList>
            <consortium name="The Broad Institute Genomics Platform"/>
            <consortium name="The Broad Institute Genome Sequencing Center for Infectious Disease"/>
            <person name="Wu L."/>
            <person name="Ma J."/>
        </authorList>
    </citation>
    <scope>NUCLEOTIDE SEQUENCE [LARGE SCALE GENOMIC DNA]</scope>
    <source>
        <strain evidence="5 6">JCM 14942</strain>
    </source>
</reference>